<gene>
    <name evidence="4" type="ORF">Pla8534_10190</name>
</gene>
<organism evidence="4 5">
    <name type="scientific">Lignipirellula cremea</name>
    <dbReference type="NCBI Taxonomy" id="2528010"/>
    <lineage>
        <taxon>Bacteria</taxon>
        <taxon>Pseudomonadati</taxon>
        <taxon>Planctomycetota</taxon>
        <taxon>Planctomycetia</taxon>
        <taxon>Pirellulales</taxon>
        <taxon>Pirellulaceae</taxon>
        <taxon>Lignipirellula</taxon>
    </lineage>
</organism>
<accession>A0A518DN25</accession>
<feature type="domain" description="Gamma-butyrobetaine hydroxylase-like N-terminal" evidence="3">
    <location>
        <begin position="11"/>
        <end position="99"/>
    </location>
</feature>
<dbReference type="InterPro" id="IPR038492">
    <property type="entry name" value="GBBH-like_N_sf"/>
</dbReference>
<dbReference type="RefSeq" id="WP_145049873.1">
    <property type="nucleotide sequence ID" value="NZ_CP036433.1"/>
</dbReference>
<dbReference type="AlphaFoldDB" id="A0A518DN25"/>
<dbReference type="PANTHER" id="PTHR35303">
    <property type="entry name" value="OS02G0197800 PROTEIN"/>
    <property type="match status" value="1"/>
</dbReference>
<evidence type="ECO:0000256" key="1">
    <source>
        <dbReference type="ARBA" id="ARBA00022723"/>
    </source>
</evidence>
<sequence length="106" mass="11815">MINTPTKIERQGDRAICIHWSDGSQREYGVQELRDACPCANCREKNPADGKNVVNPLQVLSESDMRPLTIQGMKPVGTYAYSILFSDAHTSGIYTFELLARLGKAR</sequence>
<evidence type="ECO:0000313" key="4">
    <source>
        <dbReference type="EMBL" id="QDU93240.1"/>
    </source>
</evidence>
<evidence type="ECO:0000256" key="2">
    <source>
        <dbReference type="ARBA" id="ARBA00023004"/>
    </source>
</evidence>
<proteinExistence type="predicted"/>
<dbReference type="Pfam" id="PF06155">
    <property type="entry name" value="GBBH-like_N"/>
    <property type="match status" value="1"/>
</dbReference>
<dbReference type="OrthoDB" id="9794178at2"/>
<evidence type="ECO:0000313" key="5">
    <source>
        <dbReference type="Proteomes" id="UP000317648"/>
    </source>
</evidence>
<evidence type="ECO:0000259" key="3">
    <source>
        <dbReference type="Pfam" id="PF06155"/>
    </source>
</evidence>
<reference evidence="4 5" key="1">
    <citation type="submission" date="2019-02" db="EMBL/GenBank/DDBJ databases">
        <title>Deep-cultivation of Planctomycetes and their phenomic and genomic characterization uncovers novel biology.</title>
        <authorList>
            <person name="Wiegand S."/>
            <person name="Jogler M."/>
            <person name="Boedeker C."/>
            <person name="Pinto D."/>
            <person name="Vollmers J."/>
            <person name="Rivas-Marin E."/>
            <person name="Kohn T."/>
            <person name="Peeters S.H."/>
            <person name="Heuer A."/>
            <person name="Rast P."/>
            <person name="Oberbeckmann S."/>
            <person name="Bunk B."/>
            <person name="Jeske O."/>
            <person name="Meyerdierks A."/>
            <person name="Storesund J.E."/>
            <person name="Kallscheuer N."/>
            <person name="Luecker S."/>
            <person name="Lage O.M."/>
            <person name="Pohl T."/>
            <person name="Merkel B.J."/>
            <person name="Hornburger P."/>
            <person name="Mueller R.-W."/>
            <person name="Bruemmer F."/>
            <person name="Labrenz M."/>
            <person name="Spormann A.M."/>
            <person name="Op den Camp H."/>
            <person name="Overmann J."/>
            <person name="Amann R."/>
            <person name="Jetten M.S.M."/>
            <person name="Mascher T."/>
            <person name="Medema M.H."/>
            <person name="Devos D.P."/>
            <person name="Kaster A.-K."/>
            <person name="Ovreas L."/>
            <person name="Rohde M."/>
            <person name="Galperin M.Y."/>
            <person name="Jogler C."/>
        </authorList>
    </citation>
    <scope>NUCLEOTIDE SEQUENCE [LARGE SCALE GENOMIC DNA]</scope>
    <source>
        <strain evidence="4 5">Pla85_3_4</strain>
    </source>
</reference>
<keyword evidence="5" id="KW-1185">Reference proteome</keyword>
<dbReference type="EMBL" id="CP036433">
    <property type="protein sequence ID" value="QDU93240.1"/>
    <property type="molecule type" value="Genomic_DNA"/>
</dbReference>
<dbReference type="InterPro" id="IPR010376">
    <property type="entry name" value="GBBH-like_N"/>
</dbReference>
<dbReference type="PANTHER" id="PTHR35303:SF5">
    <property type="entry name" value="OS02G0197800 PROTEIN"/>
    <property type="match status" value="1"/>
</dbReference>
<dbReference type="Proteomes" id="UP000317648">
    <property type="component" value="Chromosome"/>
</dbReference>
<name>A0A518DN25_9BACT</name>
<protein>
    <recommendedName>
        <fullName evidence="3">Gamma-butyrobetaine hydroxylase-like N-terminal domain-containing protein</fullName>
    </recommendedName>
</protein>
<keyword evidence="1" id="KW-0479">Metal-binding</keyword>
<keyword evidence="2" id="KW-0408">Iron</keyword>
<dbReference type="KEGG" id="lcre:Pla8534_10190"/>
<dbReference type="Gene3D" id="3.30.2020.30">
    <property type="match status" value="1"/>
</dbReference>
<dbReference type="GO" id="GO:0046872">
    <property type="term" value="F:metal ion binding"/>
    <property type="evidence" value="ECO:0007669"/>
    <property type="project" value="UniProtKB-KW"/>
</dbReference>